<accession>A0A2P6TBR8</accession>
<reference evidence="2 3" key="1">
    <citation type="journal article" date="2018" name="Plant J.">
        <title>Genome sequences of Chlorella sorokiniana UTEX 1602 and Micractinium conductrix SAG 241.80: implications to maltose excretion by a green alga.</title>
        <authorList>
            <person name="Arriola M.B."/>
            <person name="Velmurugan N."/>
            <person name="Zhang Y."/>
            <person name="Plunkett M.H."/>
            <person name="Hondzo H."/>
            <person name="Barney B.M."/>
        </authorList>
    </citation>
    <scope>NUCLEOTIDE SEQUENCE [LARGE SCALE GENOMIC DNA]</scope>
    <source>
        <strain evidence="3">UTEX 1602</strain>
    </source>
</reference>
<gene>
    <name evidence="2" type="ORF">C2E21_9358</name>
</gene>
<keyword evidence="3" id="KW-1185">Reference proteome</keyword>
<dbReference type="EMBL" id="LHPG02000026">
    <property type="protein sequence ID" value="PRW18333.1"/>
    <property type="molecule type" value="Genomic_DNA"/>
</dbReference>
<name>A0A2P6TBR8_CHLSO</name>
<evidence type="ECO:0000313" key="3">
    <source>
        <dbReference type="Proteomes" id="UP000239899"/>
    </source>
</evidence>
<proteinExistence type="predicted"/>
<dbReference type="Proteomes" id="UP000239899">
    <property type="component" value="Unassembled WGS sequence"/>
</dbReference>
<protein>
    <submittedName>
        <fullName evidence="2">Membrane insertase</fullName>
    </submittedName>
</protein>
<organism evidence="2 3">
    <name type="scientific">Chlorella sorokiniana</name>
    <name type="common">Freshwater green alga</name>
    <dbReference type="NCBI Taxonomy" id="3076"/>
    <lineage>
        <taxon>Eukaryota</taxon>
        <taxon>Viridiplantae</taxon>
        <taxon>Chlorophyta</taxon>
        <taxon>core chlorophytes</taxon>
        <taxon>Trebouxiophyceae</taxon>
        <taxon>Chlorellales</taxon>
        <taxon>Chlorellaceae</taxon>
        <taxon>Chlorella clade</taxon>
        <taxon>Chlorella</taxon>
    </lineage>
</organism>
<comment type="caution">
    <text evidence="2">The sequence shown here is derived from an EMBL/GenBank/DDBJ whole genome shotgun (WGS) entry which is preliminary data.</text>
</comment>
<dbReference type="AlphaFoldDB" id="A0A2P6TBR8"/>
<evidence type="ECO:0000256" key="1">
    <source>
        <dbReference type="SAM" id="MobiDB-lite"/>
    </source>
</evidence>
<sequence length="186" mass="19982">MVKVQVQVGFGNIIRKGAVQELEIEALPTDSVRDCKEKVAAAAGGAVSADDLLLMFGPNDRRLGKQYQGDPSVDESKLLLGQFSLLQWVERFPHWKLTAGLLPKAPLPPGVAIQKAAATAEQKDPDQAVADARAKGTIPKISDLPAPWGPKPFQPLPEEELLRSGHLPPRFPEGWSPLNDVDAAAA</sequence>
<dbReference type="OrthoDB" id="508087at2759"/>
<evidence type="ECO:0000313" key="2">
    <source>
        <dbReference type="EMBL" id="PRW18333.1"/>
    </source>
</evidence>
<feature type="region of interest" description="Disordered" evidence="1">
    <location>
        <begin position="119"/>
        <end position="186"/>
    </location>
</feature>